<accession>A0ABP6YFV2</accession>
<dbReference type="EMBL" id="BAABCY010000092">
    <property type="protein sequence ID" value="GAA3582186.1"/>
    <property type="molecule type" value="Genomic_DNA"/>
</dbReference>
<proteinExistence type="predicted"/>
<reference evidence="3" key="1">
    <citation type="journal article" date="2019" name="Int. J. Syst. Evol. Microbiol.">
        <title>The Global Catalogue of Microorganisms (GCM) 10K type strain sequencing project: providing services to taxonomists for standard genome sequencing and annotation.</title>
        <authorList>
            <consortium name="The Broad Institute Genomics Platform"/>
            <consortium name="The Broad Institute Genome Sequencing Center for Infectious Disease"/>
            <person name="Wu L."/>
            <person name="Ma J."/>
        </authorList>
    </citation>
    <scope>NUCLEOTIDE SEQUENCE [LARGE SCALE GENOMIC DNA]</scope>
    <source>
        <strain evidence="3">JCM 17111</strain>
    </source>
</reference>
<evidence type="ECO:0008006" key="4">
    <source>
        <dbReference type="Google" id="ProtNLM"/>
    </source>
</evidence>
<keyword evidence="3" id="KW-1185">Reference proteome</keyword>
<organism evidence="2 3">
    <name type="scientific">Snuella lapsa</name>
    <dbReference type="NCBI Taxonomy" id="870481"/>
    <lineage>
        <taxon>Bacteria</taxon>
        <taxon>Pseudomonadati</taxon>
        <taxon>Bacteroidota</taxon>
        <taxon>Flavobacteriia</taxon>
        <taxon>Flavobacteriales</taxon>
        <taxon>Flavobacteriaceae</taxon>
        <taxon>Snuella</taxon>
    </lineage>
</organism>
<sequence length="150" mass="16884">MTLKKVKNHFKSSLSNTSKKSEIKFYEEFIQILTSLEKKNLSEVEIQSIEKVLDNLNLNSTGTNNKRFLNQALKHFKKYLKDSYSFTYKGYYTNIGFGLGASFGVLFGVVLLSDFERSLGISLGVTFGMLIGLIIGQNMDSQAKTLGKML</sequence>
<evidence type="ECO:0000256" key="1">
    <source>
        <dbReference type="SAM" id="Phobius"/>
    </source>
</evidence>
<dbReference type="RefSeq" id="WP_345007543.1">
    <property type="nucleotide sequence ID" value="NZ_BAABCY010000092.1"/>
</dbReference>
<comment type="caution">
    <text evidence="2">The sequence shown here is derived from an EMBL/GenBank/DDBJ whole genome shotgun (WGS) entry which is preliminary data.</text>
</comment>
<protein>
    <recommendedName>
        <fullName evidence="4">Glycine zipper family protein</fullName>
    </recommendedName>
</protein>
<keyword evidence="1" id="KW-0472">Membrane</keyword>
<gene>
    <name evidence="2" type="ORF">GCM10022395_33170</name>
</gene>
<name>A0ABP6YFV2_9FLAO</name>
<feature type="transmembrane region" description="Helical" evidence="1">
    <location>
        <begin position="91"/>
        <end position="112"/>
    </location>
</feature>
<keyword evidence="1" id="KW-0812">Transmembrane</keyword>
<evidence type="ECO:0000313" key="3">
    <source>
        <dbReference type="Proteomes" id="UP001500954"/>
    </source>
</evidence>
<evidence type="ECO:0000313" key="2">
    <source>
        <dbReference type="EMBL" id="GAA3582186.1"/>
    </source>
</evidence>
<dbReference type="Proteomes" id="UP001500954">
    <property type="component" value="Unassembled WGS sequence"/>
</dbReference>
<feature type="transmembrane region" description="Helical" evidence="1">
    <location>
        <begin position="118"/>
        <end position="136"/>
    </location>
</feature>
<keyword evidence="1" id="KW-1133">Transmembrane helix</keyword>